<dbReference type="EMBL" id="CAJJDO010000058">
    <property type="protein sequence ID" value="CAD8172863.1"/>
    <property type="molecule type" value="Genomic_DNA"/>
</dbReference>
<keyword evidence="2" id="KW-1185">Reference proteome</keyword>
<accession>A0A8S1V8P4</accession>
<dbReference type="AlphaFoldDB" id="A0A8S1V8P4"/>
<proteinExistence type="predicted"/>
<evidence type="ECO:0000313" key="1">
    <source>
        <dbReference type="EMBL" id="CAD8172863.1"/>
    </source>
</evidence>
<comment type="caution">
    <text evidence="1">The sequence shown here is derived from an EMBL/GenBank/DDBJ whole genome shotgun (WGS) entry which is preliminary data.</text>
</comment>
<name>A0A8S1V8P4_9CILI</name>
<reference evidence="1" key="1">
    <citation type="submission" date="2021-01" db="EMBL/GenBank/DDBJ databases">
        <authorList>
            <consortium name="Genoscope - CEA"/>
            <person name="William W."/>
        </authorList>
    </citation>
    <scope>NUCLEOTIDE SEQUENCE</scope>
</reference>
<evidence type="ECO:0000313" key="2">
    <source>
        <dbReference type="Proteomes" id="UP000689195"/>
    </source>
</evidence>
<protein>
    <submittedName>
        <fullName evidence="1">Uncharacterized protein</fullName>
    </submittedName>
</protein>
<organism evidence="1 2">
    <name type="scientific">Paramecium pentaurelia</name>
    <dbReference type="NCBI Taxonomy" id="43138"/>
    <lineage>
        <taxon>Eukaryota</taxon>
        <taxon>Sar</taxon>
        <taxon>Alveolata</taxon>
        <taxon>Ciliophora</taxon>
        <taxon>Intramacronucleata</taxon>
        <taxon>Oligohymenophorea</taxon>
        <taxon>Peniculida</taxon>
        <taxon>Parameciidae</taxon>
        <taxon>Paramecium</taxon>
    </lineage>
</organism>
<sequence length="129" mass="15638">MASIEQNNQKLHLWKIIINGQLLKQLSLNLFENFPYKIEKLPDQFDFQVPLRTFDQSQQFLQKFKNFLQEIKSSKHKVTWKIKHSPQYSPNTYKNTFLTNYFFNIQNTTYKSKFLSTYRLQIFPSTFNI</sequence>
<gene>
    <name evidence="1" type="ORF">PPENT_87.1.T0580095</name>
</gene>
<dbReference type="Proteomes" id="UP000689195">
    <property type="component" value="Unassembled WGS sequence"/>
</dbReference>